<dbReference type="OrthoDB" id="205099at2759"/>
<evidence type="ECO:0000256" key="10">
    <source>
        <dbReference type="SAM" id="MobiDB-lite"/>
    </source>
</evidence>
<keyword evidence="13" id="KW-1185">Reference proteome</keyword>
<evidence type="ECO:0000256" key="1">
    <source>
        <dbReference type="ARBA" id="ARBA00004123"/>
    </source>
</evidence>
<keyword evidence="4 9" id="KW-0805">Transcription regulation</keyword>
<comment type="subunit">
    <text evidence="9">Component of the Mediator complex.</text>
</comment>
<evidence type="ECO:0000313" key="13">
    <source>
        <dbReference type="Proteomes" id="UP000799766"/>
    </source>
</evidence>
<dbReference type="GO" id="GO:0016592">
    <property type="term" value="C:mediator complex"/>
    <property type="evidence" value="ECO:0007669"/>
    <property type="project" value="UniProtKB-UniRule"/>
</dbReference>
<dbReference type="PANTHER" id="PTHR12809:SF2">
    <property type="entry name" value="MEDIATOR OF RNA POLYMERASE II TRANSCRIPTION SUBUNIT 14"/>
    <property type="match status" value="1"/>
</dbReference>
<evidence type="ECO:0000259" key="11">
    <source>
        <dbReference type="Pfam" id="PF08638"/>
    </source>
</evidence>
<dbReference type="EMBL" id="MU001675">
    <property type="protein sequence ID" value="KAF2459435.1"/>
    <property type="molecule type" value="Genomic_DNA"/>
</dbReference>
<comment type="function">
    <text evidence="9">Component of the Mediator complex, a coactivator involved in the regulated transcription of nearly all RNA polymerase II-dependent genes. Mediator functions as a bridge to convey information from gene-specific regulatory proteins to the basal RNA polymerase II transcription machinery. Mediator is recruited to promoters by direct interactions with regulatory proteins and serves as a scaffold for the assembly of a functional preinitiation complex with RNA polymerase II and the general transcription factors.</text>
</comment>
<dbReference type="GO" id="GO:0003712">
    <property type="term" value="F:transcription coregulator activity"/>
    <property type="evidence" value="ECO:0007669"/>
    <property type="project" value="UniProtKB-UniRule"/>
</dbReference>
<feature type="compositionally biased region" description="Gly residues" evidence="10">
    <location>
        <begin position="54"/>
        <end position="63"/>
    </location>
</feature>
<evidence type="ECO:0000256" key="2">
    <source>
        <dbReference type="ARBA" id="ARBA00007813"/>
    </source>
</evidence>
<dbReference type="GO" id="GO:0070847">
    <property type="term" value="C:core mediator complex"/>
    <property type="evidence" value="ECO:0007669"/>
    <property type="project" value="TreeGrafter"/>
</dbReference>
<feature type="region of interest" description="Disordered" evidence="10">
    <location>
        <begin position="1"/>
        <end position="93"/>
    </location>
</feature>
<dbReference type="GO" id="GO:0006357">
    <property type="term" value="P:regulation of transcription by RNA polymerase II"/>
    <property type="evidence" value="ECO:0007669"/>
    <property type="project" value="InterPro"/>
</dbReference>
<evidence type="ECO:0000256" key="9">
    <source>
        <dbReference type="RuleBase" id="RU365082"/>
    </source>
</evidence>
<gene>
    <name evidence="12" type="ORF">BDY21DRAFT_338246</name>
</gene>
<evidence type="ECO:0000256" key="4">
    <source>
        <dbReference type="ARBA" id="ARBA00023015"/>
    </source>
</evidence>
<evidence type="ECO:0000256" key="5">
    <source>
        <dbReference type="ARBA" id="ARBA00023159"/>
    </source>
</evidence>
<evidence type="ECO:0000256" key="6">
    <source>
        <dbReference type="ARBA" id="ARBA00023163"/>
    </source>
</evidence>
<name>A0A6A6P607_9PEZI</name>
<dbReference type="AlphaFoldDB" id="A0A6A6P607"/>
<evidence type="ECO:0000313" key="12">
    <source>
        <dbReference type="EMBL" id="KAF2459435.1"/>
    </source>
</evidence>
<dbReference type="Proteomes" id="UP000799766">
    <property type="component" value="Unassembled WGS sequence"/>
</dbReference>
<feature type="domain" description="Mediator complex subunit MED14 N-terminal" evidence="11">
    <location>
        <begin position="105"/>
        <end position="313"/>
    </location>
</feature>
<comment type="similarity">
    <text evidence="2 9">Belongs to the Mediator complex subunit 14 family.</text>
</comment>
<organism evidence="12 13">
    <name type="scientific">Lineolata rhizophorae</name>
    <dbReference type="NCBI Taxonomy" id="578093"/>
    <lineage>
        <taxon>Eukaryota</taxon>
        <taxon>Fungi</taxon>
        <taxon>Dikarya</taxon>
        <taxon>Ascomycota</taxon>
        <taxon>Pezizomycotina</taxon>
        <taxon>Dothideomycetes</taxon>
        <taxon>Dothideomycetes incertae sedis</taxon>
        <taxon>Lineolatales</taxon>
        <taxon>Lineolataceae</taxon>
        <taxon>Lineolata</taxon>
    </lineage>
</organism>
<evidence type="ECO:0000256" key="3">
    <source>
        <dbReference type="ARBA" id="ARBA00019619"/>
    </source>
</evidence>
<evidence type="ECO:0000256" key="7">
    <source>
        <dbReference type="ARBA" id="ARBA00023242"/>
    </source>
</evidence>
<proteinExistence type="inferred from homology"/>
<reference evidence="12" key="1">
    <citation type="journal article" date="2020" name="Stud. Mycol.">
        <title>101 Dothideomycetes genomes: a test case for predicting lifestyles and emergence of pathogens.</title>
        <authorList>
            <person name="Haridas S."/>
            <person name="Albert R."/>
            <person name="Binder M."/>
            <person name="Bloem J."/>
            <person name="Labutti K."/>
            <person name="Salamov A."/>
            <person name="Andreopoulos B."/>
            <person name="Baker S."/>
            <person name="Barry K."/>
            <person name="Bills G."/>
            <person name="Bluhm B."/>
            <person name="Cannon C."/>
            <person name="Castanera R."/>
            <person name="Culley D."/>
            <person name="Daum C."/>
            <person name="Ezra D."/>
            <person name="Gonzalez J."/>
            <person name="Henrissat B."/>
            <person name="Kuo A."/>
            <person name="Liang C."/>
            <person name="Lipzen A."/>
            <person name="Lutzoni F."/>
            <person name="Magnuson J."/>
            <person name="Mondo S."/>
            <person name="Nolan M."/>
            <person name="Ohm R."/>
            <person name="Pangilinan J."/>
            <person name="Park H.-J."/>
            <person name="Ramirez L."/>
            <person name="Alfaro M."/>
            <person name="Sun H."/>
            <person name="Tritt A."/>
            <person name="Yoshinaga Y."/>
            <person name="Zwiers L.-H."/>
            <person name="Turgeon B."/>
            <person name="Goodwin S."/>
            <person name="Spatafora J."/>
            <person name="Crous P."/>
            <person name="Grigoriev I."/>
        </authorList>
    </citation>
    <scope>NUCLEOTIDE SEQUENCE</scope>
    <source>
        <strain evidence="12">ATCC 16933</strain>
    </source>
</reference>
<dbReference type="PANTHER" id="PTHR12809">
    <property type="entry name" value="MEDIATOR COMPLEX SUBUNIT"/>
    <property type="match status" value="1"/>
</dbReference>
<dbReference type="InterPro" id="IPR013947">
    <property type="entry name" value="Mediator_Med14"/>
</dbReference>
<keyword evidence="6 9" id="KW-0804">Transcription</keyword>
<dbReference type="Pfam" id="PF08638">
    <property type="entry name" value="Med14"/>
    <property type="match status" value="1"/>
</dbReference>
<evidence type="ECO:0000256" key="8">
    <source>
        <dbReference type="ARBA" id="ARBA00032007"/>
    </source>
</evidence>
<comment type="subcellular location">
    <subcellularLocation>
        <location evidence="1 9">Nucleus</location>
    </subcellularLocation>
</comment>
<dbReference type="InterPro" id="IPR055122">
    <property type="entry name" value="Med14_N"/>
</dbReference>
<keyword evidence="7 9" id="KW-0539">Nucleus</keyword>
<protein>
    <recommendedName>
        <fullName evidence="3 9">Mediator of RNA polymerase II transcription subunit 14</fullName>
    </recommendedName>
    <alternativeName>
        <fullName evidence="8 9">Mediator complex subunit 14</fullName>
    </alternativeName>
</protein>
<keyword evidence="5 9" id="KW-0010">Activator</keyword>
<accession>A0A6A6P607</accession>
<sequence>MPGRVVMEGGQYAPGAGGGRREEGAAVGGGGGDDHGYRGGPAPVSSAAEKDGVRGGMVNGGAAGMPQYDGPADAKDGPMPNGASARAPDDDFPPEIEHITPGFRSLSTLISREAQECYNGLVQLINDLADIPVPRLQANGVNNGAVSNGAGDVSPANLKKKKMLMEFAHKHRDIFVKILVLLRWSSRAEDVSRLIDINWWMTNQEHALEEAANWIGRIKLDMNSAKVPNPDLKTAFQVLSTGKADYMPSMGYIPPKPLTPREILKLLKNLNVLLSIRINLHENLPRHLWNWSIKSGRATFVVPSEFELDVAVTEDEPSSQFYFIDTRFLFQPSQDMTDGYLRRLLEARANDILATSGLTGCYDFLHGVVLTHKIAILRRQAVAMGRTTWANSIRVEPVHRMLIVQYWVDAPGKKSWIEFGISSGKRKDGRISFKGPQPSHLAVRWMRNGVEVKDASFNFDWSDLSMEVMLKQVVDAHSRYILSSAQAQLKAKGLTTAEISEGEDGPVLSAALGFGAIKLTTAICRQTGRMFFQPTTSNTAFIVAEMNRAPDRAARTGDRIHMGLCYALLGQIERRAAQYGWKQVRDFKFDMNNLKQAFKRDVARCSLFRTRGWTNKWAMAVVITASGDSWWVVGL</sequence>